<accession>A0A518GWG4</accession>
<reference evidence="2 3" key="1">
    <citation type="submission" date="2019-02" db="EMBL/GenBank/DDBJ databases">
        <title>Deep-cultivation of Planctomycetes and their phenomic and genomic characterization uncovers novel biology.</title>
        <authorList>
            <person name="Wiegand S."/>
            <person name="Jogler M."/>
            <person name="Boedeker C."/>
            <person name="Pinto D."/>
            <person name="Vollmers J."/>
            <person name="Rivas-Marin E."/>
            <person name="Kohn T."/>
            <person name="Peeters S.H."/>
            <person name="Heuer A."/>
            <person name="Rast P."/>
            <person name="Oberbeckmann S."/>
            <person name="Bunk B."/>
            <person name="Jeske O."/>
            <person name="Meyerdierks A."/>
            <person name="Storesund J.E."/>
            <person name="Kallscheuer N."/>
            <person name="Luecker S."/>
            <person name="Lage O.M."/>
            <person name="Pohl T."/>
            <person name="Merkel B.J."/>
            <person name="Hornburger P."/>
            <person name="Mueller R.-W."/>
            <person name="Bruemmer F."/>
            <person name="Labrenz M."/>
            <person name="Spormann A.M."/>
            <person name="Op den Camp H."/>
            <person name="Overmann J."/>
            <person name="Amann R."/>
            <person name="Jetten M.S.M."/>
            <person name="Mascher T."/>
            <person name="Medema M.H."/>
            <person name="Devos D.P."/>
            <person name="Kaster A.-K."/>
            <person name="Ovreas L."/>
            <person name="Rohde M."/>
            <person name="Galperin M.Y."/>
            <person name="Jogler C."/>
        </authorList>
    </citation>
    <scope>NUCLEOTIDE SEQUENCE [LARGE SCALE GENOMIC DNA]</scope>
    <source>
        <strain evidence="2 3">ElP</strain>
    </source>
</reference>
<dbReference type="NCBIfam" id="TIGR02532">
    <property type="entry name" value="IV_pilin_GFxxxE"/>
    <property type="match status" value="1"/>
</dbReference>
<dbReference type="Pfam" id="PF07596">
    <property type="entry name" value="SBP_bac_10"/>
    <property type="match status" value="1"/>
</dbReference>
<dbReference type="InterPro" id="IPR011453">
    <property type="entry name" value="DUF1559"/>
</dbReference>
<dbReference type="NCBIfam" id="TIGR04294">
    <property type="entry name" value="pre_pil_HX9DG"/>
    <property type="match status" value="1"/>
</dbReference>
<organism evidence="2 3">
    <name type="scientific">Tautonia plasticadhaerens</name>
    <dbReference type="NCBI Taxonomy" id="2527974"/>
    <lineage>
        <taxon>Bacteria</taxon>
        <taxon>Pseudomonadati</taxon>
        <taxon>Planctomycetota</taxon>
        <taxon>Planctomycetia</taxon>
        <taxon>Isosphaerales</taxon>
        <taxon>Isosphaeraceae</taxon>
        <taxon>Tautonia</taxon>
    </lineage>
</organism>
<protein>
    <submittedName>
        <fullName evidence="2">Type II secretion system protein G</fullName>
    </submittedName>
</protein>
<proteinExistence type="predicted"/>
<evidence type="ECO:0000313" key="3">
    <source>
        <dbReference type="Proteomes" id="UP000317835"/>
    </source>
</evidence>
<dbReference type="PANTHER" id="PTHR30093:SF2">
    <property type="entry name" value="TYPE II SECRETION SYSTEM PROTEIN H"/>
    <property type="match status" value="1"/>
</dbReference>
<dbReference type="EMBL" id="CP036426">
    <property type="protein sequence ID" value="QDV32919.1"/>
    <property type="molecule type" value="Genomic_DNA"/>
</dbReference>
<sequence>MTRRMSRGFTLIELLVVIAIIGVLIALLLPAVQSAREAARRAQCSNNLKQIGLALHNYHSSHNTFPIGSVIASSRYSITDPQYSIWTSWSAHALLSPFLEQTNVGNATNFDFGPLVQVNDDTFEPTGPNLPTVVNMLVSSFVCPSDPNVGTQNINNYAASYGATTTNLYSWSDSPPSGSFAPNHQNPTGSSGLFTFGMSYGIAAARDGTSNTIAFAEQLVGDGGSYIQGSGSPQRYRGNMMIGASGQPDGSAQLNAFTNPVAVIAAVQACRQQFQDPGRTTGINDYRGYRWAMGLVGFTMFNTVQTPNDVFNGCRFDDRTNVLPDHSIIAGASSAHPGGVNVMLGDGSVRFIKDTIQQRTWWALGTRNGGEVVSADQY</sequence>
<dbReference type="Proteomes" id="UP000317835">
    <property type="component" value="Chromosome"/>
</dbReference>
<dbReference type="Pfam" id="PF07963">
    <property type="entry name" value="N_methyl"/>
    <property type="match status" value="1"/>
</dbReference>
<evidence type="ECO:0000313" key="2">
    <source>
        <dbReference type="EMBL" id="QDV32919.1"/>
    </source>
</evidence>
<feature type="domain" description="DUF1559" evidence="1">
    <location>
        <begin position="33"/>
        <end position="358"/>
    </location>
</feature>
<dbReference type="SUPFAM" id="SSF54523">
    <property type="entry name" value="Pili subunits"/>
    <property type="match status" value="1"/>
</dbReference>
<dbReference type="AlphaFoldDB" id="A0A518GWG4"/>
<dbReference type="PANTHER" id="PTHR30093">
    <property type="entry name" value="GENERAL SECRETION PATHWAY PROTEIN G"/>
    <property type="match status" value="1"/>
</dbReference>
<dbReference type="KEGG" id="tpla:ElP_07610"/>
<dbReference type="OrthoDB" id="209901at2"/>
<dbReference type="PROSITE" id="PS00409">
    <property type="entry name" value="PROKAR_NTER_METHYL"/>
    <property type="match status" value="1"/>
</dbReference>
<dbReference type="InterPro" id="IPR045584">
    <property type="entry name" value="Pilin-like"/>
</dbReference>
<evidence type="ECO:0000259" key="1">
    <source>
        <dbReference type="Pfam" id="PF07596"/>
    </source>
</evidence>
<gene>
    <name evidence="2" type="primary">xcpT_4</name>
    <name evidence="2" type="ORF">ElP_07610</name>
</gene>
<dbReference type="Gene3D" id="3.30.700.10">
    <property type="entry name" value="Glycoprotein, Type 4 Pilin"/>
    <property type="match status" value="1"/>
</dbReference>
<dbReference type="InterPro" id="IPR027558">
    <property type="entry name" value="Pre_pil_HX9DG_C"/>
</dbReference>
<keyword evidence="3" id="KW-1185">Reference proteome</keyword>
<name>A0A518GWG4_9BACT</name>
<dbReference type="RefSeq" id="WP_145267356.1">
    <property type="nucleotide sequence ID" value="NZ_CP036426.1"/>
</dbReference>
<dbReference type="InterPro" id="IPR012902">
    <property type="entry name" value="N_methyl_site"/>
</dbReference>